<feature type="transmembrane region" description="Helical" evidence="12">
    <location>
        <begin position="14"/>
        <end position="33"/>
    </location>
</feature>
<evidence type="ECO:0000313" key="16">
    <source>
        <dbReference type="Proteomes" id="UP000233387"/>
    </source>
</evidence>
<evidence type="ECO:0000256" key="5">
    <source>
        <dbReference type="ARBA" id="ARBA00022759"/>
    </source>
</evidence>
<feature type="region of interest" description="Disordered" evidence="11">
    <location>
        <begin position="327"/>
        <end position="350"/>
    </location>
</feature>
<dbReference type="InterPro" id="IPR001604">
    <property type="entry name" value="Endo_G_ENPP1-like_dom"/>
</dbReference>
<evidence type="ECO:0000256" key="2">
    <source>
        <dbReference type="ARBA" id="ARBA00010052"/>
    </source>
</evidence>
<evidence type="ECO:0000256" key="7">
    <source>
        <dbReference type="ARBA" id="ARBA00022842"/>
    </source>
</evidence>
<evidence type="ECO:0000259" key="14">
    <source>
        <dbReference type="SMART" id="SM00892"/>
    </source>
</evidence>
<dbReference type="OrthoDB" id="9811262at2"/>
<accession>A0A2N3IF75</accession>
<organism evidence="15 16">
    <name type="scientific">Raineya orbicola</name>
    <dbReference type="NCBI Taxonomy" id="2016530"/>
    <lineage>
        <taxon>Bacteria</taxon>
        <taxon>Pseudomonadati</taxon>
        <taxon>Bacteroidota</taxon>
        <taxon>Cytophagia</taxon>
        <taxon>Cytophagales</taxon>
        <taxon>Raineyaceae</taxon>
        <taxon>Raineya</taxon>
    </lineage>
</organism>
<dbReference type="InterPro" id="IPR044929">
    <property type="entry name" value="DNA/RNA_non-sp_Endonuclease_sf"/>
</dbReference>
<dbReference type="SMART" id="SM00892">
    <property type="entry name" value="Endonuclease_NS"/>
    <property type="match status" value="1"/>
</dbReference>
<dbReference type="PANTHER" id="PTHR13966">
    <property type="entry name" value="ENDONUCLEASE RELATED"/>
    <property type="match status" value="1"/>
</dbReference>
<dbReference type="Pfam" id="PF01223">
    <property type="entry name" value="Endonuclease_NS"/>
    <property type="match status" value="1"/>
</dbReference>
<dbReference type="InterPro" id="IPR040255">
    <property type="entry name" value="Non-specific_endonuclease"/>
</dbReference>
<feature type="compositionally biased region" description="Basic and acidic residues" evidence="11">
    <location>
        <begin position="340"/>
        <end position="350"/>
    </location>
</feature>
<keyword evidence="12" id="KW-0472">Membrane</keyword>
<feature type="active site" description="Proton acceptor" evidence="8">
    <location>
        <position position="190"/>
    </location>
</feature>
<keyword evidence="16" id="KW-1185">Reference proteome</keyword>
<name>A0A2N3IF75_9BACT</name>
<evidence type="ECO:0000313" key="15">
    <source>
        <dbReference type="EMBL" id="PKQ68966.1"/>
    </source>
</evidence>
<protein>
    <recommendedName>
        <fullName evidence="10">Endonuclease</fullName>
        <ecNumber evidence="10">3.1.30.-</ecNumber>
    </recommendedName>
</protein>
<comment type="cofactor">
    <cofactor evidence="1 10">
        <name>Mg(2+)</name>
        <dbReference type="ChEBI" id="CHEBI:18420"/>
    </cofactor>
</comment>
<proteinExistence type="inferred from homology"/>
<evidence type="ECO:0000256" key="3">
    <source>
        <dbReference type="ARBA" id="ARBA00022722"/>
    </source>
</evidence>
<sequence length="350" mass="40955">MRFNKKTFQQLKVYFWRILIFGGVGLLLFYIFAPNATLKNIFARLEKTFPNQTFTTKLYEWKVEYFSKKNASEKEQEQKKIEQEFEIVEGKKEQESSASQTSKPPKKQGNYEDLEIPKSPYNDEIIRHTYFTLAYVEEHEQARWVAYKMTAKNLEKNVTRSQEIFYPDRKVSTGSALPMDYAGSGFDRGHLAPAGDFTGNEQMMHETFAMSNMSPQYPLCNRETWRLLEEKVRFWGEKKGDLYIITGPVFKGNMQKIGKKNKISVPPAYYKVIVSLKEERGIAFIVPNVNKKENYRNYQVSIDEVEKETGLDFFYLLPDDLEEKIESSVSKEGWFNPPKSKNDKNKKSIK</sequence>
<evidence type="ECO:0000256" key="9">
    <source>
        <dbReference type="PIRSR" id="PIRSR640255-2"/>
    </source>
</evidence>
<dbReference type="EMBL" id="NKXO01000021">
    <property type="protein sequence ID" value="PKQ68966.1"/>
    <property type="molecule type" value="Genomic_DNA"/>
</dbReference>
<dbReference type="AlphaFoldDB" id="A0A2N3IF75"/>
<dbReference type="SMART" id="SM00477">
    <property type="entry name" value="NUC"/>
    <property type="match status" value="1"/>
</dbReference>
<evidence type="ECO:0000256" key="6">
    <source>
        <dbReference type="ARBA" id="ARBA00022801"/>
    </source>
</evidence>
<evidence type="ECO:0000256" key="10">
    <source>
        <dbReference type="RuleBase" id="RU366055"/>
    </source>
</evidence>
<evidence type="ECO:0000256" key="1">
    <source>
        <dbReference type="ARBA" id="ARBA00001946"/>
    </source>
</evidence>
<evidence type="ECO:0000256" key="11">
    <source>
        <dbReference type="SAM" id="MobiDB-lite"/>
    </source>
</evidence>
<dbReference type="InterPro" id="IPR018524">
    <property type="entry name" value="DNA/RNA_endonuclease_AS"/>
</dbReference>
<reference evidence="15 16" key="1">
    <citation type="submission" date="2017-06" db="EMBL/GenBank/DDBJ databases">
        <title>Raineya orbicola gen. nov., sp. nov. a slightly thermophilic bacterium of the phylum Bacteroidetes and the description of Raineyaceae fam. nov.</title>
        <authorList>
            <person name="Albuquerque L."/>
            <person name="Polonia A.R.M."/>
            <person name="Barroso C."/>
            <person name="Froufe H.J.C."/>
            <person name="Lage O."/>
            <person name="Lobo-Da-Cunha A."/>
            <person name="Egas C."/>
            <person name="Da Costa M.S."/>
        </authorList>
    </citation>
    <scope>NUCLEOTIDE SEQUENCE [LARGE SCALE GENOMIC DNA]</scope>
    <source>
        <strain evidence="15 16">SPSPC-11</strain>
    </source>
</reference>
<dbReference type="EC" id="3.1.30.-" evidence="10"/>
<dbReference type="SUPFAM" id="SSF54060">
    <property type="entry name" value="His-Me finger endonucleases"/>
    <property type="match status" value="1"/>
</dbReference>
<dbReference type="InterPro" id="IPR020821">
    <property type="entry name" value="ENPP1-3/EXOG-like_nuc-like"/>
</dbReference>
<comment type="similarity">
    <text evidence="2 10">Belongs to the DNA/RNA non-specific endonuclease family.</text>
</comment>
<feature type="domain" description="ENPP1-3/EXOG-like endonuclease/phosphodiesterase" evidence="13">
    <location>
        <begin position="128"/>
        <end position="320"/>
    </location>
</feature>
<keyword evidence="4 9" id="KW-0479">Metal-binding</keyword>
<feature type="domain" description="DNA/RNA non-specific endonuclease/pyrophosphatase/phosphodiesterase" evidence="14">
    <location>
        <begin position="127"/>
        <end position="320"/>
    </location>
</feature>
<dbReference type="GO" id="GO:0016787">
    <property type="term" value="F:hydrolase activity"/>
    <property type="evidence" value="ECO:0007669"/>
    <property type="project" value="UniProtKB-KW"/>
</dbReference>
<gene>
    <name evidence="15" type="ORF">Rain11_1499</name>
</gene>
<keyword evidence="6 10" id="KW-0378">Hydrolase</keyword>
<dbReference type="Gene3D" id="3.40.570.10">
    <property type="entry name" value="Extracellular Endonuclease, subunit A"/>
    <property type="match status" value="1"/>
</dbReference>
<dbReference type="GO" id="GO:0046872">
    <property type="term" value="F:metal ion binding"/>
    <property type="evidence" value="ECO:0007669"/>
    <property type="project" value="UniProtKB-KW"/>
</dbReference>
<evidence type="ECO:0000256" key="4">
    <source>
        <dbReference type="ARBA" id="ARBA00022723"/>
    </source>
</evidence>
<keyword evidence="3 10" id="KW-0540">Nuclease</keyword>
<feature type="binding site" evidence="9">
    <location>
        <position position="221"/>
    </location>
    <ligand>
        <name>Mg(2+)</name>
        <dbReference type="ChEBI" id="CHEBI:18420"/>
        <note>catalytic</note>
    </ligand>
</feature>
<dbReference type="Proteomes" id="UP000233387">
    <property type="component" value="Unassembled WGS sequence"/>
</dbReference>
<dbReference type="InterPro" id="IPR044925">
    <property type="entry name" value="His-Me_finger_sf"/>
</dbReference>
<keyword evidence="5 10" id="KW-0255">Endonuclease</keyword>
<comment type="caution">
    <text evidence="15">The sequence shown here is derived from an EMBL/GenBank/DDBJ whole genome shotgun (WGS) entry which is preliminary data.</text>
</comment>
<keyword evidence="7" id="KW-0460">Magnesium</keyword>
<dbReference type="GO" id="GO:0003676">
    <property type="term" value="F:nucleic acid binding"/>
    <property type="evidence" value="ECO:0007669"/>
    <property type="project" value="InterPro"/>
</dbReference>
<dbReference type="PROSITE" id="PS01070">
    <property type="entry name" value="NUCLEASE_NON_SPEC"/>
    <property type="match status" value="1"/>
</dbReference>
<dbReference type="GO" id="GO:0004519">
    <property type="term" value="F:endonuclease activity"/>
    <property type="evidence" value="ECO:0007669"/>
    <property type="project" value="UniProtKB-UniRule"/>
</dbReference>
<evidence type="ECO:0000256" key="8">
    <source>
        <dbReference type="PIRSR" id="PIRSR640255-1"/>
    </source>
</evidence>
<keyword evidence="12" id="KW-0812">Transmembrane</keyword>
<dbReference type="CDD" id="cd00091">
    <property type="entry name" value="NUC"/>
    <property type="match status" value="1"/>
</dbReference>
<evidence type="ECO:0000256" key="12">
    <source>
        <dbReference type="SAM" id="Phobius"/>
    </source>
</evidence>
<feature type="region of interest" description="Disordered" evidence="11">
    <location>
        <begin position="89"/>
        <end position="116"/>
    </location>
</feature>
<keyword evidence="12" id="KW-1133">Transmembrane helix</keyword>
<dbReference type="PANTHER" id="PTHR13966:SF5">
    <property type="entry name" value="ENDONUCLEASE G, MITOCHONDRIAL"/>
    <property type="match status" value="1"/>
</dbReference>
<evidence type="ECO:0000259" key="13">
    <source>
        <dbReference type="SMART" id="SM00477"/>
    </source>
</evidence>